<dbReference type="OrthoDB" id="69535at2"/>
<reference evidence="2 3" key="1">
    <citation type="submission" date="2016-08" db="EMBL/GenBank/DDBJ databases">
        <title>Genome of Bacillus solimangrovi GH2-4.</title>
        <authorList>
            <person name="Lim S."/>
            <person name="Kim B.-C."/>
        </authorList>
    </citation>
    <scope>NUCLEOTIDE SEQUENCE [LARGE SCALE GENOMIC DNA]</scope>
    <source>
        <strain evidence="2 3">GH2-4</strain>
    </source>
</reference>
<dbReference type="GO" id="GO:0016747">
    <property type="term" value="F:acyltransferase activity, transferring groups other than amino-acyl groups"/>
    <property type="evidence" value="ECO:0007669"/>
    <property type="project" value="InterPro"/>
</dbReference>
<dbReference type="InterPro" id="IPR000182">
    <property type="entry name" value="GNAT_dom"/>
</dbReference>
<evidence type="ECO:0000313" key="2">
    <source>
        <dbReference type="EMBL" id="OEH93562.1"/>
    </source>
</evidence>
<name>A0A1E5LHJ4_9BACI</name>
<evidence type="ECO:0000259" key="1">
    <source>
        <dbReference type="PROSITE" id="PS51186"/>
    </source>
</evidence>
<comment type="caution">
    <text evidence="2">The sequence shown here is derived from an EMBL/GenBank/DDBJ whole genome shotgun (WGS) entry which is preliminary data.</text>
</comment>
<dbReference type="EMBL" id="MJEH01000011">
    <property type="protein sequence ID" value="OEH93562.1"/>
    <property type="molecule type" value="Genomic_DNA"/>
</dbReference>
<dbReference type="InterPro" id="IPR016181">
    <property type="entry name" value="Acyl_CoA_acyltransferase"/>
</dbReference>
<keyword evidence="3" id="KW-1185">Reference proteome</keyword>
<dbReference type="STRING" id="1305675.BFG57_00815"/>
<dbReference type="AlphaFoldDB" id="A0A1E5LHJ4"/>
<proteinExistence type="predicted"/>
<dbReference type="Pfam" id="PF00583">
    <property type="entry name" value="Acetyltransf_1"/>
    <property type="match status" value="1"/>
</dbReference>
<protein>
    <submittedName>
        <fullName evidence="2">GNAT family N-acetyltransferase</fullName>
    </submittedName>
</protein>
<evidence type="ECO:0000313" key="3">
    <source>
        <dbReference type="Proteomes" id="UP000095209"/>
    </source>
</evidence>
<sequence length="171" mass="19508">MIEYRKARLEDVKGIIQVCSDGYRNTYPELIQMDHIENIIMEYYNENRIKNELSNISQEWNGWFVAVENGQVIGAGGGGFVAPEIAELYVIYLNPNRKREGIGSNLLAIITEDQIKRGAKQQYVSVIKGNLIGTPFYEKVGFIYDSEHPAHGLPEEEGYKSLRYKRNLTSS</sequence>
<feature type="domain" description="N-acetyltransferase" evidence="1">
    <location>
        <begin position="2"/>
        <end position="169"/>
    </location>
</feature>
<dbReference type="Gene3D" id="3.40.630.30">
    <property type="match status" value="1"/>
</dbReference>
<accession>A0A1E5LHJ4</accession>
<keyword evidence="2" id="KW-0808">Transferase</keyword>
<dbReference type="Proteomes" id="UP000095209">
    <property type="component" value="Unassembled WGS sequence"/>
</dbReference>
<organism evidence="2 3">
    <name type="scientific">Bacillus solimangrovi</name>
    <dbReference type="NCBI Taxonomy" id="1305675"/>
    <lineage>
        <taxon>Bacteria</taxon>
        <taxon>Bacillati</taxon>
        <taxon>Bacillota</taxon>
        <taxon>Bacilli</taxon>
        <taxon>Bacillales</taxon>
        <taxon>Bacillaceae</taxon>
        <taxon>Bacillus</taxon>
    </lineage>
</organism>
<dbReference type="RefSeq" id="WP_069716465.1">
    <property type="nucleotide sequence ID" value="NZ_MJEH01000011.1"/>
</dbReference>
<gene>
    <name evidence="2" type="ORF">BFG57_00815</name>
</gene>
<dbReference type="PROSITE" id="PS51186">
    <property type="entry name" value="GNAT"/>
    <property type="match status" value="1"/>
</dbReference>
<dbReference type="SUPFAM" id="SSF55729">
    <property type="entry name" value="Acyl-CoA N-acyltransferases (Nat)"/>
    <property type="match status" value="1"/>
</dbReference>